<dbReference type="InterPro" id="IPR011010">
    <property type="entry name" value="DNA_brk_join_enz"/>
</dbReference>
<organism evidence="2 3">
    <name type="scientific">Macrophomina phaseolina</name>
    <dbReference type="NCBI Taxonomy" id="35725"/>
    <lineage>
        <taxon>Eukaryota</taxon>
        <taxon>Fungi</taxon>
        <taxon>Dikarya</taxon>
        <taxon>Ascomycota</taxon>
        <taxon>Pezizomycotina</taxon>
        <taxon>Dothideomycetes</taxon>
        <taxon>Dothideomycetes incertae sedis</taxon>
        <taxon>Botryosphaeriales</taxon>
        <taxon>Botryosphaeriaceae</taxon>
        <taxon>Macrophomina</taxon>
    </lineage>
</organism>
<sequence>MQGVLQRLVKDFGLQTKKKEKVAMHVEDLFEVLRTLWVSTEMTFDHERHRTQLSLIMLLAGITGSRPGALLALRYRDVQVTLIQDPAGGQRPIVLIELTYQYTKGYLGAKDSNTFPIPEIRHDPCLVLSPHAYFLALAFSDRAFAAPDLVGPKALFKLRVIDGLMEARIPWKDDVLDLHVFRKSHQTVYGTRISAQPLPDSTVRPWLRKLGEVTGMKKICHPYVLRYAAGKAFDSCNEISDSLRNLIMQHSKSDVFQRHYLPRYISADTQAAYRGMTPQSAVMRAASGMRRSIDPRRPRKLTAKQSAGIEKHPKVAILGENRDRISQELTRAKLLKASPAALSGLRSARRDAALAYQREKRRQRQELLEKLKKDFDRDQAIADIQNQLHDRPVDALRETLIGHLPLTRAQVCQTLFTLPESMYEKDKHRRIRAITALITLCGGEESNAKFPGTSACSIDKASQRCNDTTADPIGPLIRIYGSRPPQHKPTQCFLCLGDRELSIGKRRKEFYSRRDLEKHLHRHHMKYISEKSITVCPIDGQKLLGYAGLITHWRSSH</sequence>
<dbReference type="Proteomes" id="UP000774617">
    <property type="component" value="Unassembled WGS sequence"/>
</dbReference>
<evidence type="ECO:0000256" key="1">
    <source>
        <dbReference type="ARBA" id="ARBA00023172"/>
    </source>
</evidence>
<keyword evidence="1" id="KW-0233">DNA recombination</keyword>
<dbReference type="Pfam" id="PF11917">
    <property type="entry name" value="DUF3435"/>
    <property type="match status" value="1"/>
</dbReference>
<proteinExistence type="predicted"/>
<comment type="caution">
    <text evidence="2">The sequence shown here is derived from an EMBL/GenBank/DDBJ whole genome shotgun (WGS) entry which is preliminary data.</text>
</comment>
<gene>
    <name evidence="2" type="ORF">B0J12DRAFT_632534</name>
</gene>
<evidence type="ECO:0000313" key="2">
    <source>
        <dbReference type="EMBL" id="KAH7033908.1"/>
    </source>
</evidence>
<protein>
    <submittedName>
        <fullName evidence="2">C2H2 finger domain protein</fullName>
    </submittedName>
</protein>
<name>A0ABQ8FXJ5_9PEZI</name>
<dbReference type="Gene3D" id="1.10.443.10">
    <property type="entry name" value="Intergrase catalytic core"/>
    <property type="match status" value="1"/>
</dbReference>
<dbReference type="SUPFAM" id="SSF56349">
    <property type="entry name" value="DNA breaking-rejoining enzymes"/>
    <property type="match status" value="1"/>
</dbReference>
<dbReference type="InterPro" id="IPR013762">
    <property type="entry name" value="Integrase-like_cat_sf"/>
</dbReference>
<dbReference type="PANTHER" id="PTHR37535:SF2">
    <property type="entry name" value="FINGER DOMAIN PROTEIN, PUTATIVE (AFU_ORTHOLOGUE AFUA_6G09300)-RELATED"/>
    <property type="match status" value="1"/>
</dbReference>
<dbReference type="EMBL" id="JAGTJR010000039">
    <property type="protein sequence ID" value="KAH7033908.1"/>
    <property type="molecule type" value="Genomic_DNA"/>
</dbReference>
<keyword evidence="3" id="KW-1185">Reference proteome</keyword>
<evidence type="ECO:0000313" key="3">
    <source>
        <dbReference type="Proteomes" id="UP000774617"/>
    </source>
</evidence>
<dbReference type="PANTHER" id="PTHR37535">
    <property type="entry name" value="FLUG DOMAIN PROTEIN"/>
    <property type="match status" value="1"/>
</dbReference>
<accession>A0ABQ8FXJ5</accession>
<dbReference type="InterPro" id="IPR021842">
    <property type="entry name" value="DUF3435"/>
</dbReference>
<reference evidence="2 3" key="1">
    <citation type="journal article" date="2021" name="Nat. Commun.">
        <title>Genetic determinants of endophytism in the Arabidopsis root mycobiome.</title>
        <authorList>
            <person name="Mesny F."/>
            <person name="Miyauchi S."/>
            <person name="Thiergart T."/>
            <person name="Pickel B."/>
            <person name="Atanasova L."/>
            <person name="Karlsson M."/>
            <person name="Huettel B."/>
            <person name="Barry K.W."/>
            <person name="Haridas S."/>
            <person name="Chen C."/>
            <person name="Bauer D."/>
            <person name="Andreopoulos W."/>
            <person name="Pangilinan J."/>
            <person name="LaButti K."/>
            <person name="Riley R."/>
            <person name="Lipzen A."/>
            <person name="Clum A."/>
            <person name="Drula E."/>
            <person name="Henrissat B."/>
            <person name="Kohler A."/>
            <person name="Grigoriev I.V."/>
            <person name="Martin F.M."/>
            <person name="Hacquard S."/>
        </authorList>
    </citation>
    <scope>NUCLEOTIDE SEQUENCE [LARGE SCALE GENOMIC DNA]</scope>
    <source>
        <strain evidence="2 3">MPI-SDFR-AT-0080</strain>
    </source>
</reference>